<accession>A0A1I3GRV0</accession>
<protein>
    <submittedName>
        <fullName evidence="1">Uncharacterized conserved protein, DUF1800 family</fullName>
    </submittedName>
</protein>
<keyword evidence="2" id="KW-1185">Reference proteome</keyword>
<name>A0A1I3GRV0_9RHOB</name>
<dbReference type="InterPro" id="IPR014917">
    <property type="entry name" value="DUF1800"/>
</dbReference>
<dbReference type="Pfam" id="PF08811">
    <property type="entry name" value="DUF1800"/>
    <property type="match status" value="1"/>
</dbReference>
<sequence>MTLQKDTIAALRFGLGFRPDQRGERDPDAMVAGLRAVAAARPIVDAAEDERLWTELQEFREAKKADRKNKSDERAAMIKDERRDFYRRLTRVWDASLARSVEAEHAFAERMARFWANHFSVSIKFPAHASRVAGFEDQAIRPHLAGRFSDMLQAATMHPAMLVFLDQNRSAGPSTKAAKREGLGLNENLGREILELHTLGVSAPYSQQDVIALAMLLTGFTMRGRQGSFVYRDEWAEPGRFELMGESFRGGSQQETLRALEMLATHPATARHIATKLAAHFVADEPPARLVEALEADFRRTGGDLASLSRTLLTHPDAWGPLGGKVRQPQEIVVAALRAAGVTAKTLEGRNDPFKGLTLQALKDMGQQVNRAPGPDGWPEASAEWINPGALAIRLEWAARMGEALAARQLDPREYAETALRDALDPQTAWAIAAAAEKREGFALLLASPDFNRR</sequence>
<proteinExistence type="predicted"/>
<evidence type="ECO:0000313" key="2">
    <source>
        <dbReference type="Proteomes" id="UP000199377"/>
    </source>
</evidence>
<organism evidence="1 2">
    <name type="scientific">Albimonas pacifica</name>
    <dbReference type="NCBI Taxonomy" id="1114924"/>
    <lineage>
        <taxon>Bacteria</taxon>
        <taxon>Pseudomonadati</taxon>
        <taxon>Pseudomonadota</taxon>
        <taxon>Alphaproteobacteria</taxon>
        <taxon>Rhodobacterales</taxon>
        <taxon>Paracoccaceae</taxon>
        <taxon>Albimonas</taxon>
    </lineage>
</organism>
<evidence type="ECO:0000313" key="1">
    <source>
        <dbReference type="EMBL" id="SFI26275.1"/>
    </source>
</evidence>
<dbReference type="RefSeq" id="WP_177236235.1">
    <property type="nucleotide sequence ID" value="NZ_FOQH01000005.1"/>
</dbReference>
<dbReference type="Proteomes" id="UP000199377">
    <property type="component" value="Unassembled WGS sequence"/>
</dbReference>
<reference evidence="1 2" key="1">
    <citation type="submission" date="2016-10" db="EMBL/GenBank/DDBJ databases">
        <authorList>
            <person name="de Groot N.N."/>
        </authorList>
    </citation>
    <scope>NUCLEOTIDE SEQUENCE [LARGE SCALE GENOMIC DNA]</scope>
    <source>
        <strain evidence="1 2">CGMCC 1.11030</strain>
    </source>
</reference>
<dbReference type="STRING" id="1114924.SAMN05216258_105312"/>
<gene>
    <name evidence="1" type="ORF">SAMN05216258_105312</name>
</gene>
<dbReference type="AlphaFoldDB" id="A0A1I3GRV0"/>
<dbReference type="EMBL" id="FOQH01000005">
    <property type="protein sequence ID" value="SFI26275.1"/>
    <property type="molecule type" value="Genomic_DNA"/>
</dbReference>